<sequence length="216" mass="24452">MKKGVIFDQDGILFDTERLYVQGWKYAGSTMNVDVPEVFFRAIAGSSGQRMLDIIHEHIPGVDPSEFRHLCMDWTHREQDRFLPEKPGLHEIITFFIENGCEIAVASSSQLVRIEKNLRTAGIRDSISHIVTGDDVEHGKPHPEIFLKAAQLLELEPEECYVFEDSFNGIRAGHASGCFTVMIPDLQEPTAEISQLYDACCKDFFEVIECIQRGAF</sequence>
<dbReference type="InterPro" id="IPR006439">
    <property type="entry name" value="HAD-SF_hydro_IA"/>
</dbReference>
<dbReference type="InterPro" id="IPR041492">
    <property type="entry name" value="HAD_2"/>
</dbReference>
<dbReference type="CDD" id="cd07505">
    <property type="entry name" value="HAD_BPGM-like"/>
    <property type="match status" value="1"/>
</dbReference>
<evidence type="ECO:0000313" key="1">
    <source>
        <dbReference type="EMBL" id="SHK73674.1"/>
    </source>
</evidence>
<protein>
    <submittedName>
        <fullName evidence="1">Haloacid dehalogenase superfamily, subfamily IA, variant 3 with third motif having DD or ED</fullName>
    </submittedName>
</protein>
<dbReference type="AlphaFoldDB" id="A0A1M6UWW7"/>
<dbReference type="EMBL" id="FQZY01000080">
    <property type="protein sequence ID" value="SHK73674.1"/>
    <property type="molecule type" value="Genomic_DNA"/>
</dbReference>
<dbReference type="PANTHER" id="PTHR18901:SF38">
    <property type="entry name" value="PSEUDOURIDINE-5'-PHOSPHATASE"/>
    <property type="match status" value="1"/>
</dbReference>
<dbReference type="RefSeq" id="WP_073112935.1">
    <property type="nucleotide sequence ID" value="NZ_FQZY01000080.1"/>
</dbReference>
<organism evidence="1 2">
    <name type="scientific">Hespellia stercorisuis DSM 15480</name>
    <dbReference type="NCBI Taxonomy" id="1121950"/>
    <lineage>
        <taxon>Bacteria</taxon>
        <taxon>Bacillati</taxon>
        <taxon>Bacillota</taxon>
        <taxon>Clostridia</taxon>
        <taxon>Lachnospirales</taxon>
        <taxon>Lachnospiraceae</taxon>
        <taxon>Hespellia</taxon>
    </lineage>
</organism>
<dbReference type="SFLD" id="SFLDG01129">
    <property type="entry name" value="C1.5:_HAD__Beta-PGM__Phosphata"/>
    <property type="match status" value="1"/>
</dbReference>
<keyword evidence="2" id="KW-1185">Reference proteome</keyword>
<dbReference type="SFLD" id="SFLDS00003">
    <property type="entry name" value="Haloacid_Dehalogenase"/>
    <property type="match status" value="1"/>
</dbReference>
<dbReference type="SUPFAM" id="SSF56784">
    <property type="entry name" value="HAD-like"/>
    <property type="match status" value="1"/>
</dbReference>
<dbReference type="Gene3D" id="1.10.150.240">
    <property type="entry name" value="Putative phosphatase, domain 2"/>
    <property type="match status" value="1"/>
</dbReference>
<dbReference type="OrthoDB" id="9797743at2"/>
<dbReference type="Pfam" id="PF13419">
    <property type="entry name" value="HAD_2"/>
    <property type="match status" value="1"/>
</dbReference>
<gene>
    <name evidence="1" type="ORF">SAMN02745243_03626</name>
</gene>
<dbReference type="Gene3D" id="3.40.50.1000">
    <property type="entry name" value="HAD superfamily/HAD-like"/>
    <property type="match status" value="1"/>
</dbReference>
<dbReference type="Proteomes" id="UP000184301">
    <property type="component" value="Unassembled WGS sequence"/>
</dbReference>
<dbReference type="InterPro" id="IPR023214">
    <property type="entry name" value="HAD_sf"/>
</dbReference>
<reference evidence="1 2" key="1">
    <citation type="submission" date="2016-11" db="EMBL/GenBank/DDBJ databases">
        <authorList>
            <person name="Jaros S."/>
            <person name="Januszkiewicz K."/>
            <person name="Wedrychowicz H."/>
        </authorList>
    </citation>
    <scope>NUCLEOTIDE SEQUENCE [LARGE SCALE GENOMIC DNA]</scope>
    <source>
        <strain evidence="1 2">DSM 15480</strain>
    </source>
</reference>
<accession>A0A1M6UWW7</accession>
<dbReference type="InterPro" id="IPR036412">
    <property type="entry name" value="HAD-like_sf"/>
</dbReference>
<dbReference type="STRING" id="1121950.SAMN02745243_03626"/>
<proteinExistence type="predicted"/>
<name>A0A1M6UWW7_9FIRM</name>
<dbReference type="NCBIfam" id="TIGR01509">
    <property type="entry name" value="HAD-SF-IA-v3"/>
    <property type="match status" value="1"/>
</dbReference>
<dbReference type="InterPro" id="IPR023198">
    <property type="entry name" value="PGP-like_dom2"/>
</dbReference>
<dbReference type="PANTHER" id="PTHR18901">
    <property type="entry name" value="2-DEOXYGLUCOSE-6-PHOSPHATE PHOSPHATASE 2"/>
    <property type="match status" value="1"/>
</dbReference>
<evidence type="ECO:0000313" key="2">
    <source>
        <dbReference type="Proteomes" id="UP000184301"/>
    </source>
</evidence>